<sequence>MNDSRYYAIRDIAHRWFAFFEGQTESLEEHLQLFAPDVRLIHAGQHLLAEGQSAMADWLKQVPPATDSHFINALHWQPTSDNRARVEMEIGYQVMQNGELVGGAVIEYQTEVMFTKSGEAAFSFLQKTPVSQNPDREFKDSFAANRLGATAARIDFLFATGQADQIADELMEPGADEQWHQLIAQQEAEGLRSARTGEQDETALSLTLKLSGTQSLSLLLTEQAGRYLKVRAIELD</sequence>
<reference evidence="1 2" key="1">
    <citation type="submission" date="2019-03" db="EMBL/GenBank/DDBJ databases">
        <title>Genomic Encyclopedia of Archaeal and Bacterial Type Strains, Phase II (KMG-II): from individual species to whole genera.</title>
        <authorList>
            <person name="Goeker M."/>
        </authorList>
    </citation>
    <scope>NUCLEOTIDE SEQUENCE [LARGE SCALE GENOMIC DNA]</scope>
    <source>
        <strain evidence="1 2">DSM 27697</strain>
    </source>
</reference>
<keyword evidence="2" id="KW-1185">Reference proteome</keyword>
<dbReference type="SUPFAM" id="SSF54427">
    <property type="entry name" value="NTF2-like"/>
    <property type="match status" value="1"/>
</dbReference>
<dbReference type="OrthoDB" id="4920041at2"/>
<organism evidence="1 2">
    <name type="scientific">Marinobacterium mangrovicola</name>
    <dbReference type="NCBI Taxonomy" id="1476959"/>
    <lineage>
        <taxon>Bacteria</taxon>
        <taxon>Pseudomonadati</taxon>
        <taxon>Pseudomonadota</taxon>
        <taxon>Gammaproteobacteria</taxon>
        <taxon>Oceanospirillales</taxon>
        <taxon>Oceanospirillaceae</taxon>
        <taxon>Marinobacterium</taxon>
    </lineage>
</organism>
<evidence type="ECO:0000313" key="2">
    <source>
        <dbReference type="Proteomes" id="UP000294546"/>
    </source>
</evidence>
<comment type="caution">
    <text evidence="1">The sequence shown here is derived from an EMBL/GenBank/DDBJ whole genome shotgun (WGS) entry which is preliminary data.</text>
</comment>
<gene>
    <name evidence="1" type="ORF">CLV83_3634</name>
</gene>
<evidence type="ECO:0008006" key="3">
    <source>
        <dbReference type="Google" id="ProtNLM"/>
    </source>
</evidence>
<proteinExistence type="predicted"/>
<dbReference type="InterPro" id="IPR032710">
    <property type="entry name" value="NTF2-like_dom_sf"/>
</dbReference>
<protein>
    <recommendedName>
        <fullName evidence="3">SnoaL-like protein</fullName>
    </recommendedName>
</protein>
<dbReference type="RefSeq" id="WP_132295756.1">
    <property type="nucleotide sequence ID" value="NZ_SMFU01000011.1"/>
</dbReference>
<accession>A0A4R1G989</accession>
<dbReference type="AlphaFoldDB" id="A0A4R1G989"/>
<dbReference type="EMBL" id="SMFU01000011">
    <property type="protein sequence ID" value="TCK04218.1"/>
    <property type="molecule type" value="Genomic_DNA"/>
</dbReference>
<dbReference type="Gene3D" id="3.10.450.50">
    <property type="match status" value="1"/>
</dbReference>
<evidence type="ECO:0000313" key="1">
    <source>
        <dbReference type="EMBL" id="TCK04218.1"/>
    </source>
</evidence>
<name>A0A4R1G989_9GAMM</name>
<dbReference type="Proteomes" id="UP000294546">
    <property type="component" value="Unassembled WGS sequence"/>
</dbReference>